<feature type="domain" description="F-box" evidence="2">
    <location>
        <begin position="32"/>
        <end position="77"/>
    </location>
</feature>
<dbReference type="CDD" id="cd22157">
    <property type="entry name" value="F-box_AtFBW1-like"/>
    <property type="match status" value="1"/>
</dbReference>
<keyword evidence="4" id="KW-1185">Reference proteome</keyword>
<feature type="region of interest" description="Disordered" evidence="1">
    <location>
        <begin position="1"/>
        <end position="25"/>
    </location>
</feature>
<evidence type="ECO:0000256" key="1">
    <source>
        <dbReference type="SAM" id="MobiDB-lite"/>
    </source>
</evidence>
<dbReference type="EMBL" id="JAXIOK010000013">
    <property type="protein sequence ID" value="KAK4756957.1"/>
    <property type="molecule type" value="Genomic_DNA"/>
</dbReference>
<dbReference type="PANTHER" id="PTHR31672:SF7">
    <property type="entry name" value="F-BOX DOMAIN-CONTAINING PROTEIN"/>
    <property type="match status" value="1"/>
</dbReference>
<dbReference type="Proteomes" id="UP001345219">
    <property type="component" value="Chromosome 6"/>
</dbReference>
<accession>A0AAN7K0N2</accession>
<dbReference type="Pfam" id="PF00646">
    <property type="entry name" value="F-box"/>
    <property type="match status" value="1"/>
</dbReference>
<dbReference type="SUPFAM" id="SSF50965">
    <property type="entry name" value="Galactose oxidase, central domain"/>
    <property type="match status" value="1"/>
</dbReference>
<evidence type="ECO:0000259" key="2">
    <source>
        <dbReference type="PROSITE" id="PS50181"/>
    </source>
</evidence>
<dbReference type="SMART" id="SM00256">
    <property type="entry name" value="FBOX"/>
    <property type="match status" value="1"/>
</dbReference>
<proteinExistence type="predicted"/>
<reference evidence="3 4" key="1">
    <citation type="journal article" date="2023" name="Hortic Res">
        <title>Pangenome of water caltrop reveals structural variations and asymmetric subgenome divergence after allopolyploidization.</title>
        <authorList>
            <person name="Zhang X."/>
            <person name="Chen Y."/>
            <person name="Wang L."/>
            <person name="Yuan Y."/>
            <person name="Fang M."/>
            <person name="Shi L."/>
            <person name="Lu R."/>
            <person name="Comes H.P."/>
            <person name="Ma Y."/>
            <person name="Chen Y."/>
            <person name="Huang G."/>
            <person name="Zhou Y."/>
            <person name="Zheng Z."/>
            <person name="Qiu Y."/>
        </authorList>
    </citation>
    <scope>NUCLEOTIDE SEQUENCE [LARGE SCALE GENOMIC DNA]</scope>
    <source>
        <tissue evidence="3">Roots</tissue>
    </source>
</reference>
<sequence>MIEEGHSSVSRLTRKRKKMQEGEGGEGDIIGDLSLELLNQDLLETVLSRLPTSAFFRLTSVCKRWRSVSTSASFKLACSEVPARDPWFLMVGSSVASPDKSVIFDSVDRNWKQLDRPPLLGGKPDSIPVASSGGLVCYRGALDGDFTVCNPLMGSVREIPRPSLPCEARAGLHAIVMRSKPRPMQEQDPLFELIVVHGEFPRLFSTVFNSRTNTWGADVALSRRIYGSVDSNFNSDSDSDSDFLEMNNEAESVLYFLSKAGNVVAADMLRSPSKQYSSLLISADGDGSGTVYFLSSSGTVVGCDLDRRSFFEYPRLLPFCSEYSIDVMECRGGLAVAVLSEFLETASLRIWRFDDYGRTWVQTAAMPPSMSHEFYGKKMDINCVGSDDRVLICLSSGDVYRYILYDILAEEWVELPQCRMNGVVMEFSSAFSFEPRIEVSL</sequence>
<evidence type="ECO:0000313" key="4">
    <source>
        <dbReference type="Proteomes" id="UP001345219"/>
    </source>
</evidence>
<gene>
    <name evidence="3" type="ORF">SAY87_007084</name>
</gene>
<dbReference type="SUPFAM" id="SSF81383">
    <property type="entry name" value="F-box domain"/>
    <property type="match status" value="1"/>
</dbReference>
<dbReference type="Gene3D" id="1.20.1280.50">
    <property type="match status" value="1"/>
</dbReference>
<evidence type="ECO:0000313" key="3">
    <source>
        <dbReference type="EMBL" id="KAK4756957.1"/>
    </source>
</evidence>
<dbReference type="AlphaFoldDB" id="A0AAN7K0N2"/>
<protein>
    <recommendedName>
        <fullName evidence="2">F-box domain-containing protein</fullName>
    </recommendedName>
</protein>
<name>A0AAN7K0N2_9MYRT</name>
<dbReference type="PANTHER" id="PTHR31672">
    <property type="entry name" value="BNACNNG10540D PROTEIN"/>
    <property type="match status" value="1"/>
</dbReference>
<dbReference type="InterPro" id="IPR050796">
    <property type="entry name" value="SCF_F-box_component"/>
</dbReference>
<dbReference type="InterPro" id="IPR036047">
    <property type="entry name" value="F-box-like_dom_sf"/>
</dbReference>
<dbReference type="PROSITE" id="PS50181">
    <property type="entry name" value="FBOX"/>
    <property type="match status" value="1"/>
</dbReference>
<organism evidence="3 4">
    <name type="scientific">Trapa incisa</name>
    <dbReference type="NCBI Taxonomy" id="236973"/>
    <lineage>
        <taxon>Eukaryota</taxon>
        <taxon>Viridiplantae</taxon>
        <taxon>Streptophyta</taxon>
        <taxon>Embryophyta</taxon>
        <taxon>Tracheophyta</taxon>
        <taxon>Spermatophyta</taxon>
        <taxon>Magnoliopsida</taxon>
        <taxon>eudicotyledons</taxon>
        <taxon>Gunneridae</taxon>
        <taxon>Pentapetalae</taxon>
        <taxon>rosids</taxon>
        <taxon>malvids</taxon>
        <taxon>Myrtales</taxon>
        <taxon>Lythraceae</taxon>
        <taxon>Trapa</taxon>
    </lineage>
</organism>
<comment type="caution">
    <text evidence="3">The sequence shown here is derived from an EMBL/GenBank/DDBJ whole genome shotgun (WGS) entry which is preliminary data.</text>
</comment>
<dbReference type="InterPro" id="IPR001810">
    <property type="entry name" value="F-box_dom"/>
</dbReference>
<dbReference type="InterPro" id="IPR011043">
    <property type="entry name" value="Gal_Oxase/kelch_b-propeller"/>
</dbReference>